<feature type="region of interest" description="Disordered" evidence="1">
    <location>
        <begin position="408"/>
        <end position="427"/>
    </location>
</feature>
<dbReference type="PANTHER" id="PTHR35392:SF5">
    <property type="entry name" value="ZN(2)-C6 FUNGAL-TYPE DOMAIN-CONTAINING PROTEIN"/>
    <property type="match status" value="1"/>
</dbReference>
<keyword evidence="3" id="KW-1185">Reference proteome</keyword>
<feature type="compositionally biased region" description="Polar residues" evidence="1">
    <location>
        <begin position="386"/>
        <end position="398"/>
    </location>
</feature>
<accession>A0A2J6RFN1</accession>
<evidence type="ECO:0000256" key="1">
    <source>
        <dbReference type="SAM" id="MobiDB-lite"/>
    </source>
</evidence>
<feature type="region of interest" description="Disordered" evidence="1">
    <location>
        <begin position="315"/>
        <end position="344"/>
    </location>
</feature>
<dbReference type="AlphaFoldDB" id="A0A2J6RFN1"/>
<gene>
    <name evidence="2" type="ORF">L207DRAFT_73683</name>
</gene>
<dbReference type="OrthoDB" id="4226666at2759"/>
<dbReference type="InterPro" id="IPR052973">
    <property type="entry name" value="Fungal_sec-metab_reg_TF"/>
</dbReference>
<dbReference type="EMBL" id="KZ613949">
    <property type="protein sequence ID" value="PMD37324.1"/>
    <property type="molecule type" value="Genomic_DNA"/>
</dbReference>
<organism evidence="2 3">
    <name type="scientific">Hyaloscypha variabilis (strain UAMH 11265 / GT02V1 / F)</name>
    <name type="common">Meliniomyces variabilis</name>
    <dbReference type="NCBI Taxonomy" id="1149755"/>
    <lineage>
        <taxon>Eukaryota</taxon>
        <taxon>Fungi</taxon>
        <taxon>Dikarya</taxon>
        <taxon>Ascomycota</taxon>
        <taxon>Pezizomycotina</taxon>
        <taxon>Leotiomycetes</taxon>
        <taxon>Helotiales</taxon>
        <taxon>Hyaloscyphaceae</taxon>
        <taxon>Hyaloscypha</taxon>
        <taxon>Hyaloscypha variabilis</taxon>
    </lineage>
</organism>
<reference evidence="2 3" key="1">
    <citation type="submission" date="2016-04" db="EMBL/GenBank/DDBJ databases">
        <title>A degradative enzymes factory behind the ericoid mycorrhizal symbiosis.</title>
        <authorList>
            <consortium name="DOE Joint Genome Institute"/>
            <person name="Martino E."/>
            <person name="Morin E."/>
            <person name="Grelet G."/>
            <person name="Kuo A."/>
            <person name="Kohler A."/>
            <person name="Daghino S."/>
            <person name="Barry K."/>
            <person name="Choi C."/>
            <person name="Cichocki N."/>
            <person name="Clum A."/>
            <person name="Copeland A."/>
            <person name="Hainaut M."/>
            <person name="Haridas S."/>
            <person name="Labutti K."/>
            <person name="Lindquist E."/>
            <person name="Lipzen A."/>
            <person name="Khouja H.-R."/>
            <person name="Murat C."/>
            <person name="Ohm R."/>
            <person name="Olson A."/>
            <person name="Spatafora J."/>
            <person name="Veneault-Fourrey C."/>
            <person name="Henrissat B."/>
            <person name="Grigoriev I."/>
            <person name="Martin F."/>
            <person name="Perotto S."/>
        </authorList>
    </citation>
    <scope>NUCLEOTIDE SEQUENCE [LARGE SCALE GENOMIC DNA]</scope>
    <source>
        <strain evidence="2 3">F</strain>
    </source>
</reference>
<feature type="region of interest" description="Disordered" evidence="1">
    <location>
        <begin position="367"/>
        <end position="398"/>
    </location>
</feature>
<protein>
    <submittedName>
        <fullName evidence="2">Uncharacterized protein</fullName>
    </submittedName>
</protein>
<proteinExistence type="predicted"/>
<dbReference type="PANTHER" id="PTHR35392">
    <property type="entry name" value="ZN(II)2CYS6 TRANSCRIPTION FACTOR (EUROFUNG)-RELATED-RELATED"/>
    <property type="match status" value="1"/>
</dbReference>
<name>A0A2J6RFN1_HYAVF</name>
<evidence type="ECO:0000313" key="2">
    <source>
        <dbReference type="EMBL" id="PMD37324.1"/>
    </source>
</evidence>
<dbReference type="Proteomes" id="UP000235786">
    <property type="component" value="Unassembled WGS sequence"/>
</dbReference>
<evidence type="ECO:0000313" key="3">
    <source>
        <dbReference type="Proteomes" id="UP000235786"/>
    </source>
</evidence>
<sequence>MMHLVEARPDFAQLDDASWDDITNRGSVSRAAITMTEYGGDGDTFTPDGFLQQDYEAAWSVLQAVSMDSIYLTKTEYNLFTLLRQGNEFSVYEPEYWELFNQTKRILRQSVEFYLLERLCAQMASGDMIPPFDQSSSTPNTLVLVDLKDDMESFLRRFEKICVGRAKLTGFAQLACFYALLVFGIAKSILIDAYSIRADYEDPNPWEEQDAVRITSAYKALVSVFCWSSKSDIVLDPEIDQDDELGAALLETRAMVQSAKWEGRGVRGMKEFLLGLGSCFFADGAYNGFFMQKFGKERIPRTFAKGAVVVNGNSEARSNYTRPKESGSPRPGRHFSDETKQAPTVHVFSVAQERESFRRFEGSKQRDSVSFLPSPSKALFQDTPRESTNGAHRPSISANQSTFTFVSHDENEGHSAGRGQSRRKGALDAETLRKAREVRKLGACWNCWVMKIPCSEGSICDRCRKKSNSPVYRLCNRNPFTAYAELLFPDYLISDFSTQALQRYTAENTGGFTGQILNVVVTWGEGTLKLRASPFLTLPNGIMQTKYHSQDGHPLGVESLPVGLTEANMVLLEQTCLEELENKLANQDFVSGVCCWRTADVSRTILETVFRYYDTMPAKHPLIHTILQLRLAIRAISNPPIFTDSSAKMILYHTQTKYPSVEFYSSRLLNRQLKHITFKLCRQLAFKALSKLEKAVRSRDKGFWPIYFVSMILLCSTIEHDQILLNAHIQTARAAQPDMMVGMEDEPQKACQELEDGPCAQLTHLFHALYRTGKRDSGGLNPFRDEFELNAEKHFDAPAMAMIREIKKNVFEKAELLKERDKPLVLDMRPEDFAKRNSGRLVARFLLSFLPLNEVRAL</sequence>